<dbReference type="Proteomes" id="UP000319731">
    <property type="component" value="Unassembled WGS sequence"/>
</dbReference>
<dbReference type="OrthoDB" id="310895at2759"/>
<dbReference type="GeneID" id="42006748"/>
<feature type="active site" evidence="3">
    <location>
        <position position="271"/>
    </location>
</feature>
<dbReference type="EMBL" id="QEAO01000051">
    <property type="protein sequence ID" value="TPX31082.1"/>
    <property type="molecule type" value="Genomic_DNA"/>
</dbReference>
<evidence type="ECO:0000313" key="6">
    <source>
        <dbReference type="EMBL" id="TPX31082.1"/>
    </source>
</evidence>
<keyword evidence="7" id="KW-1185">Reference proteome</keyword>
<proteinExistence type="inferred from homology"/>
<organism evidence="6 7">
    <name type="scientific">Synchytrium microbalum</name>
    <dbReference type="NCBI Taxonomy" id="1806994"/>
    <lineage>
        <taxon>Eukaryota</taxon>
        <taxon>Fungi</taxon>
        <taxon>Fungi incertae sedis</taxon>
        <taxon>Chytridiomycota</taxon>
        <taxon>Chytridiomycota incertae sedis</taxon>
        <taxon>Chytridiomycetes</taxon>
        <taxon>Synchytriales</taxon>
        <taxon>Synchytriaceae</taxon>
        <taxon>Synchytrium</taxon>
    </lineage>
</organism>
<dbReference type="GO" id="GO:0016620">
    <property type="term" value="F:oxidoreductase activity, acting on the aldehyde or oxo group of donors, NAD or NADP as acceptor"/>
    <property type="evidence" value="ECO:0007669"/>
    <property type="project" value="InterPro"/>
</dbReference>
<feature type="domain" description="Aldehyde dehydrogenase" evidence="5">
    <location>
        <begin position="40"/>
        <end position="500"/>
    </location>
</feature>
<dbReference type="CDD" id="cd07114">
    <property type="entry name" value="ALDH_DhaS"/>
    <property type="match status" value="1"/>
</dbReference>
<evidence type="ECO:0000256" key="3">
    <source>
        <dbReference type="PROSITE-ProRule" id="PRU10007"/>
    </source>
</evidence>
<keyword evidence="2 4" id="KW-0560">Oxidoreductase</keyword>
<dbReference type="FunFam" id="3.40.605.10:FF:000007">
    <property type="entry name" value="NAD/NADP-dependent betaine aldehyde dehydrogenase"/>
    <property type="match status" value="1"/>
</dbReference>
<dbReference type="InterPro" id="IPR016161">
    <property type="entry name" value="Ald_DH/histidinol_DH"/>
</dbReference>
<dbReference type="Gene3D" id="3.40.605.10">
    <property type="entry name" value="Aldehyde Dehydrogenase, Chain A, domain 1"/>
    <property type="match status" value="1"/>
</dbReference>
<gene>
    <name evidence="6" type="ORF">SmJEL517_g05525</name>
</gene>
<dbReference type="Gene3D" id="3.40.309.10">
    <property type="entry name" value="Aldehyde Dehydrogenase, Chain A, domain 2"/>
    <property type="match status" value="1"/>
</dbReference>
<comment type="similarity">
    <text evidence="1 4">Belongs to the aldehyde dehydrogenase family.</text>
</comment>
<protein>
    <recommendedName>
        <fullName evidence="5">Aldehyde dehydrogenase domain-containing protein</fullName>
    </recommendedName>
</protein>
<evidence type="ECO:0000259" key="5">
    <source>
        <dbReference type="Pfam" id="PF00171"/>
    </source>
</evidence>
<dbReference type="STRING" id="1806994.A0A507BU26"/>
<dbReference type="InterPro" id="IPR016162">
    <property type="entry name" value="Ald_DH_N"/>
</dbReference>
<dbReference type="SUPFAM" id="SSF53720">
    <property type="entry name" value="ALDH-like"/>
    <property type="match status" value="1"/>
</dbReference>
<evidence type="ECO:0000256" key="2">
    <source>
        <dbReference type="ARBA" id="ARBA00023002"/>
    </source>
</evidence>
<dbReference type="AlphaFoldDB" id="A0A507BU26"/>
<dbReference type="Pfam" id="PF00171">
    <property type="entry name" value="Aldedh"/>
    <property type="match status" value="1"/>
</dbReference>
<reference evidence="6 7" key="1">
    <citation type="journal article" date="2019" name="Sci. Rep.">
        <title>Comparative genomics of chytrid fungi reveal insights into the obligate biotrophic and pathogenic lifestyle of Synchytrium endobioticum.</title>
        <authorList>
            <person name="van de Vossenberg B.T.L.H."/>
            <person name="Warris S."/>
            <person name="Nguyen H.D.T."/>
            <person name="van Gent-Pelzer M.P.E."/>
            <person name="Joly D.L."/>
            <person name="van de Geest H.C."/>
            <person name="Bonants P.J.M."/>
            <person name="Smith D.S."/>
            <person name="Levesque C.A."/>
            <person name="van der Lee T.A.J."/>
        </authorList>
    </citation>
    <scope>NUCLEOTIDE SEQUENCE [LARGE SCALE GENOMIC DNA]</scope>
    <source>
        <strain evidence="6 7">JEL517</strain>
    </source>
</reference>
<evidence type="ECO:0000256" key="4">
    <source>
        <dbReference type="RuleBase" id="RU003345"/>
    </source>
</evidence>
<accession>A0A507BU26</accession>
<name>A0A507BU26_9FUNG</name>
<evidence type="ECO:0000313" key="7">
    <source>
        <dbReference type="Proteomes" id="UP000319731"/>
    </source>
</evidence>
<sequence>MRRLTGLGNNIIYGRSYSTSSKFRPHYGMWINGQIHNDQDTSNRIKVESPHNEQLLTTIQQGLPKHVDLAAKAAQNAFKSWSKIESRDRAILLRNLASKLQSRIPELAELEALQTGRPFRELRTQLSRLPEWLDYFASLATVHEGRVVPMRGNNMLNYTRRLPLGVVGLITPFNHPLLIAVKKLSPALAAGNTIVIKPSELAPVSVLLFAEMAKEAGIPNGVINVVTGGKEVAMAMASHPAIRKIDLTGGTIAGRAIGELAGRNLAMLTLELGGKAPMIVFDDVAIDDVVRGAVFASMIASGQTCIMAARILVHERIYEEFKTQLVAKVQSLKVGPPLDPSTDIGPVISRQSLYKIQSILSSSIENGAILECGGNQLFDKGYYIQPTVLSLPPPLTADILSNPCWREELFGPCIVLVPFKDEAHAIELANDTEYGLAASVWSRDVGRVHRVAEQLDSGIVWVNDHHKNDPSSPFGGFKNSGYGRENGEEAFNSYTQIKSVVVNTNPSNTYPDWFDPSRSSVRYG</sequence>
<comment type="caution">
    <text evidence="6">The sequence shown here is derived from an EMBL/GenBank/DDBJ whole genome shotgun (WGS) entry which is preliminary data.</text>
</comment>
<dbReference type="PROSITE" id="PS00687">
    <property type="entry name" value="ALDEHYDE_DEHYDR_GLU"/>
    <property type="match status" value="1"/>
</dbReference>
<dbReference type="PANTHER" id="PTHR11699">
    <property type="entry name" value="ALDEHYDE DEHYDROGENASE-RELATED"/>
    <property type="match status" value="1"/>
</dbReference>
<dbReference type="InterPro" id="IPR016163">
    <property type="entry name" value="Ald_DH_C"/>
</dbReference>
<dbReference type="InterPro" id="IPR015590">
    <property type="entry name" value="Aldehyde_DH_dom"/>
</dbReference>
<dbReference type="FunFam" id="3.40.309.10:FF:000009">
    <property type="entry name" value="Aldehyde dehydrogenase A"/>
    <property type="match status" value="1"/>
</dbReference>
<evidence type="ECO:0000256" key="1">
    <source>
        <dbReference type="ARBA" id="ARBA00009986"/>
    </source>
</evidence>
<dbReference type="InterPro" id="IPR029510">
    <property type="entry name" value="Ald_DH_CS_GLU"/>
</dbReference>
<dbReference type="RefSeq" id="XP_031022599.1">
    <property type="nucleotide sequence ID" value="XM_031171451.1"/>
</dbReference>